<accession>A0ABQ1VQ48</accession>
<name>A0ABQ1VQ48_9BACL</name>
<gene>
    <name evidence="1" type="ORF">GCM10010913_07930</name>
</gene>
<evidence type="ECO:0000313" key="1">
    <source>
        <dbReference type="EMBL" id="GGF88885.1"/>
    </source>
</evidence>
<dbReference type="Proteomes" id="UP000608420">
    <property type="component" value="Unassembled WGS sequence"/>
</dbReference>
<evidence type="ECO:0000313" key="2">
    <source>
        <dbReference type="Proteomes" id="UP000608420"/>
    </source>
</evidence>
<sequence length="135" mass="15932">MKFLMSVEKSYKRYKRLLHSKGIDRRTKMILSEKHNALRRIIIFLYGDFLDNTTIHNQKCVEIFQMNKFSIPESASDLNLPEDTLRKILTSVDVEMMMTVGKSTIENINRARTVWDIHKAMRGFNKMLKRYSISA</sequence>
<proteinExistence type="predicted"/>
<protein>
    <submittedName>
        <fullName evidence="1">Uncharacterized protein</fullName>
    </submittedName>
</protein>
<comment type="caution">
    <text evidence="1">The sequence shown here is derived from an EMBL/GenBank/DDBJ whole genome shotgun (WGS) entry which is preliminary data.</text>
</comment>
<organism evidence="1 2">
    <name type="scientific">Paenibacillus aceti</name>
    <dbReference type="NCBI Taxonomy" id="1820010"/>
    <lineage>
        <taxon>Bacteria</taxon>
        <taxon>Bacillati</taxon>
        <taxon>Bacillota</taxon>
        <taxon>Bacilli</taxon>
        <taxon>Bacillales</taxon>
        <taxon>Paenibacillaceae</taxon>
        <taxon>Paenibacillus</taxon>
    </lineage>
</organism>
<reference evidence="2" key="1">
    <citation type="journal article" date="2019" name="Int. J. Syst. Evol. Microbiol.">
        <title>The Global Catalogue of Microorganisms (GCM) 10K type strain sequencing project: providing services to taxonomists for standard genome sequencing and annotation.</title>
        <authorList>
            <consortium name="The Broad Institute Genomics Platform"/>
            <consortium name="The Broad Institute Genome Sequencing Center for Infectious Disease"/>
            <person name="Wu L."/>
            <person name="Ma J."/>
        </authorList>
    </citation>
    <scope>NUCLEOTIDE SEQUENCE [LARGE SCALE GENOMIC DNA]</scope>
    <source>
        <strain evidence="2">CGMCC 1.15420</strain>
    </source>
</reference>
<keyword evidence="2" id="KW-1185">Reference proteome</keyword>
<dbReference type="EMBL" id="BMIW01000004">
    <property type="protein sequence ID" value="GGF88885.1"/>
    <property type="molecule type" value="Genomic_DNA"/>
</dbReference>